<dbReference type="RefSeq" id="WP_105053691.1">
    <property type="nucleotide sequence ID" value="NZ_BMYG01000003.1"/>
</dbReference>
<evidence type="ECO:0000256" key="5">
    <source>
        <dbReference type="ARBA" id="ARBA00023077"/>
    </source>
</evidence>
<dbReference type="PANTHER" id="PTHR40980:SF3">
    <property type="entry name" value="TONB-DEPENDENT RECEPTOR-LIKE BETA-BARREL DOMAIN-CONTAINING PROTEIN"/>
    <property type="match status" value="1"/>
</dbReference>
<evidence type="ECO:0000256" key="1">
    <source>
        <dbReference type="ARBA" id="ARBA00004571"/>
    </source>
</evidence>
<dbReference type="Pfam" id="PF00593">
    <property type="entry name" value="TonB_dep_Rec_b-barrel"/>
    <property type="match status" value="1"/>
</dbReference>
<evidence type="ECO:0000256" key="4">
    <source>
        <dbReference type="ARBA" id="ARBA00022692"/>
    </source>
</evidence>
<evidence type="ECO:0000256" key="8">
    <source>
        <dbReference type="PROSITE-ProRule" id="PRU01360"/>
    </source>
</evidence>
<gene>
    <name evidence="13" type="ORF">BTO11_07300</name>
</gene>
<dbReference type="PROSITE" id="PS52016">
    <property type="entry name" value="TONB_DEPENDENT_REC_3"/>
    <property type="match status" value="1"/>
</dbReference>
<sequence length="1036" mass="112345">MQNKLNRNIYASSLAALLLATPTYAAEPEDTNVEVIEVTGIRSSLASAMLEKKAANNLIEVIASEDIGKLPDQNLAEVLENITGIQITRTAGIGTGVQIRGSNSNIVQINGMQTVGTGDGRSGMKFEDLSAAIIAGVEVTKASDAKTTEGSVGGTVNLRTIRPLALTEMLGSIRVQGEDSSLTEDGIMPRISGAYGDNWELDNGGKFGVVISGSITKQEATSFRPRVDRDGALVENSSANIYRLDDHDDDEDTDDIPVLQSNPAAGQDFDFIGVQFLNQELENFEYETKNFSASFEYAPNDDMKFFFDAVLTDQEVRQESTRVQGSGVSSLVDYSVPTSFETLNFGSLDGVNLGSIQAAQTGVIEPDLSVDDDDPNLRFNSDTGARISESKMFRFGGEWQATNNLFVSAEISHASSETRTPKLDTQLNYINPNIALDALDGNGDITADTSNDNAVPFAYDLTGDMLSFGINSDSVYAPTAAQLTNVNNVVLDQVDFSNGSTENSDTAFRIDTTYYIDDSIITTVDAGIRYNTVKHESISVSDRIGGFSKMVDSPNGSLFADILVAGPSNFGEADGRALAFRDFLIVNPDLAYNNPQSVIDTLQAAMTTHRANMEADGVSDFIDDETGEYIDLDFLNTEPGSTAGFEVEESTTALYAQANFEYEMIRGNVGVRHVMTDITSIGNTEINGVVSKVNNEGDYSYTLPRINIVADVADDVIVRMSWGQDIRRPDFGNLNTSVSYSQNENSAVDFGNPNLEPEEVTSFDIATEWYFTEAAVVSIGYFEKERTNIFSSILDSAPVDSDGMRYFDLACADGGTYNPAVIPNSFGDASTVGLCVDANTTINDTATLTQTGIEMAFQYDLSSFESDLGWASGFGVQANYTVQEFSGGSTVYTSASRGTDIFNAINNVYDDSQFVEYTSNQGLLDFSENAYNLTFYYEKHDISARVRYTWREAYRTEDTAAGASLNSTLGFPVVTHDRGQLNASISYDVNEKLNLGIEAINLTEADIIQSCVNEGAMQCAEGITDRRITFGASYKF</sequence>
<feature type="chain" id="PRO_5015521923" evidence="10">
    <location>
        <begin position="26"/>
        <end position="1036"/>
    </location>
</feature>
<keyword evidence="5 9" id="KW-0798">TonB box</keyword>
<dbReference type="NCBIfam" id="TIGR01782">
    <property type="entry name" value="TonB-Xanth-Caul"/>
    <property type="match status" value="1"/>
</dbReference>
<evidence type="ECO:0000256" key="10">
    <source>
        <dbReference type="SAM" id="SignalP"/>
    </source>
</evidence>
<dbReference type="InterPro" id="IPR010104">
    <property type="entry name" value="TonB_rcpt_bac"/>
</dbReference>
<dbReference type="Pfam" id="PF07715">
    <property type="entry name" value="Plug"/>
    <property type="match status" value="1"/>
</dbReference>
<dbReference type="AlphaFoldDB" id="A0A2S7UZP8"/>
<dbReference type="GO" id="GO:0009279">
    <property type="term" value="C:cell outer membrane"/>
    <property type="evidence" value="ECO:0007669"/>
    <property type="project" value="UniProtKB-SubCell"/>
</dbReference>
<keyword evidence="3 8" id="KW-1134">Transmembrane beta strand</keyword>
<feature type="domain" description="TonB-dependent receptor-like beta-barrel" evidence="11">
    <location>
        <begin position="450"/>
        <end position="1002"/>
    </location>
</feature>
<keyword evidence="4 8" id="KW-0812">Transmembrane</keyword>
<keyword evidence="7 8" id="KW-0998">Cell outer membrane</keyword>
<dbReference type="OrthoDB" id="8727862at2"/>
<dbReference type="Gene3D" id="2.170.130.10">
    <property type="entry name" value="TonB-dependent receptor, plug domain"/>
    <property type="match status" value="1"/>
</dbReference>
<reference evidence="13 14" key="1">
    <citation type="submission" date="2016-12" db="EMBL/GenBank/DDBJ databases">
        <title>Diversity of luminous bacteria.</title>
        <authorList>
            <person name="Yoshizawa S."/>
            <person name="Kogure K."/>
        </authorList>
    </citation>
    <scope>NUCLEOTIDE SEQUENCE [LARGE SCALE GENOMIC DNA]</scope>
    <source>
        <strain evidence="13 14">SA4-48</strain>
    </source>
</reference>
<evidence type="ECO:0000259" key="11">
    <source>
        <dbReference type="Pfam" id="PF00593"/>
    </source>
</evidence>
<accession>A0A2S7UZP8</accession>
<evidence type="ECO:0000256" key="2">
    <source>
        <dbReference type="ARBA" id="ARBA00022448"/>
    </source>
</evidence>
<dbReference type="InterPro" id="IPR012910">
    <property type="entry name" value="Plug_dom"/>
</dbReference>
<evidence type="ECO:0000259" key="12">
    <source>
        <dbReference type="Pfam" id="PF07715"/>
    </source>
</evidence>
<comment type="caution">
    <text evidence="13">The sequence shown here is derived from an EMBL/GenBank/DDBJ whole genome shotgun (WGS) entry which is preliminary data.</text>
</comment>
<comment type="subcellular location">
    <subcellularLocation>
        <location evidence="1 8">Cell outer membrane</location>
        <topology evidence="1 8">Multi-pass membrane protein</topology>
    </subcellularLocation>
</comment>
<keyword evidence="14" id="KW-1185">Reference proteome</keyword>
<dbReference type="Proteomes" id="UP000239007">
    <property type="component" value="Unassembled WGS sequence"/>
</dbReference>
<keyword evidence="10" id="KW-0732">Signal</keyword>
<name>A0A2S7UZP8_9GAMM</name>
<dbReference type="InterPro" id="IPR039426">
    <property type="entry name" value="TonB-dep_rcpt-like"/>
</dbReference>
<evidence type="ECO:0000313" key="13">
    <source>
        <dbReference type="EMBL" id="PQJ55198.1"/>
    </source>
</evidence>
<evidence type="ECO:0000256" key="7">
    <source>
        <dbReference type="ARBA" id="ARBA00023237"/>
    </source>
</evidence>
<keyword evidence="6 8" id="KW-0472">Membrane</keyword>
<protein>
    <submittedName>
        <fullName evidence="13">TonB-dependent receptor</fullName>
    </submittedName>
</protein>
<organism evidence="13 14">
    <name type="scientific">Psychrosphaera saromensis</name>
    <dbReference type="NCBI Taxonomy" id="716813"/>
    <lineage>
        <taxon>Bacteria</taxon>
        <taxon>Pseudomonadati</taxon>
        <taxon>Pseudomonadota</taxon>
        <taxon>Gammaproteobacteria</taxon>
        <taxon>Alteromonadales</taxon>
        <taxon>Pseudoalteromonadaceae</taxon>
        <taxon>Psychrosphaera</taxon>
    </lineage>
</organism>
<dbReference type="InterPro" id="IPR000531">
    <property type="entry name" value="Beta-barrel_TonB"/>
</dbReference>
<feature type="domain" description="TonB-dependent receptor plug" evidence="12">
    <location>
        <begin position="56"/>
        <end position="155"/>
    </location>
</feature>
<evidence type="ECO:0000256" key="6">
    <source>
        <dbReference type="ARBA" id="ARBA00023136"/>
    </source>
</evidence>
<evidence type="ECO:0000256" key="3">
    <source>
        <dbReference type="ARBA" id="ARBA00022452"/>
    </source>
</evidence>
<dbReference type="PANTHER" id="PTHR40980">
    <property type="entry name" value="PLUG DOMAIN-CONTAINING PROTEIN"/>
    <property type="match status" value="1"/>
</dbReference>
<dbReference type="EMBL" id="MSCH01000003">
    <property type="protein sequence ID" value="PQJ55198.1"/>
    <property type="molecule type" value="Genomic_DNA"/>
</dbReference>
<evidence type="ECO:0000313" key="14">
    <source>
        <dbReference type="Proteomes" id="UP000239007"/>
    </source>
</evidence>
<dbReference type="Gene3D" id="2.40.170.20">
    <property type="entry name" value="TonB-dependent receptor, beta-barrel domain"/>
    <property type="match status" value="1"/>
</dbReference>
<dbReference type="SUPFAM" id="SSF56935">
    <property type="entry name" value="Porins"/>
    <property type="match status" value="1"/>
</dbReference>
<dbReference type="InterPro" id="IPR037066">
    <property type="entry name" value="Plug_dom_sf"/>
</dbReference>
<comment type="similarity">
    <text evidence="8 9">Belongs to the TonB-dependent receptor family.</text>
</comment>
<dbReference type="InterPro" id="IPR036942">
    <property type="entry name" value="Beta-barrel_TonB_sf"/>
</dbReference>
<keyword evidence="2 8" id="KW-0813">Transport</keyword>
<feature type="signal peptide" evidence="10">
    <location>
        <begin position="1"/>
        <end position="25"/>
    </location>
</feature>
<keyword evidence="13" id="KW-0675">Receptor</keyword>
<evidence type="ECO:0000256" key="9">
    <source>
        <dbReference type="RuleBase" id="RU003357"/>
    </source>
</evidence>
<proteinExistence type="inferred from homology"/>